<feature type="domain" description="RecX first three-helical" evidence="7">
    <location>
        <begin position="8"/>
        <end position="47"/>
    </location>
</feature>
<comment type="caution">
    <text evidence="8">The sequence shown here is derived from an EMBL/GenBank/DDBJ whole genome shotgun (WGS) entry which is preliminary data.</text>
</comment>
<evidence type="ECO:0000313" key="8">
    <source>
        <dbReference type="EMBL" id="GLI54101.1"/>
    </source>
</evidence>
<organism evidence="8 9">
    <name type="scientific">Thermodesulfovibrio yellowstonii</name>
    <dbReference type="NCBI Taxonomy" id="28262"/>
    <lineage>
        <taxon>Bacteria</taxon>
        <taxon>Pseudomonadati</taxon>
        <taxon>Nitrospirota</taxon>
        <taxon>Thermodesulfovibrionia</taxon>
        <taxon>Thermodesulfovibrionales</taxon>
        <taxon>Thermodesulfovibrionaceae</taxon>
        <taxon>Thermodesulfovibrio</taxon>
    </lineage>
</organism>
<dbReference type="InterPro" id="IPR053925">
    <property type="entry name" value="RecX_HTH_3rd"/>
</dbReference>
<dbReference type="Pfam" id="PF21982">
    <property type="entry name" value="RecX_HTH1"/>
    <property type="match status" value="1"/>
</dbReference>
<dbReference type="EMBL" id="BSDX01000001">
    <property type="protein sequence ID" value="GLI54101.1"/>
    <property type="molecule type" value="Genomic_DNA"/>
</dbReference>
<proteinExistence type="inferred from homology"/>
<protein>
    <recommendedName>
        <fullName evidence="3 5">Regulatory protein RecX</fullName>
    </recommendedName>
</protein>
<keyword evidence="4 5" id="KW-0963">Cytoplasm</keyword>
<dbReference type="GO" id="GO:0006282">
    <property type="term" value="P:regulation of DNA repair"/>
    <property type="evidence" value="ECO:0007669"/>
    <property type="project" value="UniProtKB-UniRule"/>
</dbReference>
<dbReference type="GO" id="GO:0005737">
    <property type="term" value="C:cytoplasm"/>
    <property type="evidence" value="ECO:0007669"/>
    <property type="project" value="UniProtKB-SubCell"/>
</dbReference>
<sequence length="166" mass="19481">MKTKQNKALTVALRLITKRDRTEAELQDRLQKKGFSEKDITETIQYLKQKGFIDDSKFIERAEKIAEDRFLGAMGLKNYLMRKGIDKNLIQHIPEIDELSIAQKLIQRKKHFLKDIQPDKKKAKIAGFLLRRGFSWDTVNKCLKLNDNFFGDIESPQNDILREDRT</sequence>
<name>A0A9W6GHR2_9BACT</name>
<evidence type="ECO:0000256" key="2">
    <source>
        <dbReference type="ARBA" id="ARBA00009695"/>
    </source>
</evidence>
<evidence type="ECO:0000313" key="9">
    <source>
        <dbReference type="Proteomes" id="UP001144297"/>
    </source>
</evidence>
<dbReference type="Gene3D" id="1.10.10.10">
    <property type="entry name" value="Winged helix-like DNA-binding domain superfamily/Winged helix DNA-binding domain"/>
    <property type="match status" value="2"/>
</dbReference>
<evidence type="ECO:0000256" key="3">
    <source>
        <dbReference type="ARBA" id="ARBA00018111"/>
    </source>
</evidence>
<dbReference type="PANTHER" id="PTHR33602:SF1">
    <property type="entry name" value="REGULATORY PROTEIN RECX FAMILY PROTEIN"/>
    <property type="match status" value="1"/>
</dbReference>
<dbReference type="InterPro" id="IPR053926">
    <property type="entry name" value="RecX_HTH_1st"/>
</dbReference>
<accession>A0A9W6GHR2</accession>
<dbReference type="InterPro" id="IPR036388">
    <property type="entry name" value="WH-like_DNA-bd_sf"/>
</dbReference>
<dbReference type="AlphaFoldDB" id="A0A9W6GHR2"/>
<dbReference type="PANTHER" id="PTHR33602">
    <property type="entry name" value="REGULATORY PROTEIN RECX FAMILY PROTEIN"/>
    <property type="match status" value="1"/>
</dbReference>
<gene>
    <name evidence="5 8" type="primary">recX</name>
    <name evidence="8" type="ORF">TISLANDTSLP1_17940</name>
</gene>
<dbReference type="InterPro" id="IPR003783">
    <property type="entry name" value="Regulatory_RecX"/>
</dbReference>
<comment type="subcellular location">
    <subcellularLocation>
        <location evidence="1 5">Cytoplasm</location>
    </subcellularLocation>
</comment>
<comment type="function">
    <text evidence="5">Modulates RecA activity.</text>
</comment>
<comment type="similarity">
    <text evidence="2 5">Belongs to the RecX family.</text>
</comment>
<evidence type="ECO:0000256" key="1">
    <source>
        <dbReference type="ARBA" id="ARBA00004496"/>
    </source>
</evidence>
<reference evidence="8" key="1">
    <citation type="submission" date="2022-12" db="EMBL/GenBank/DDBJ databases">
        <title>Reference genome sequencing for broad-spectrum identification of bacterial and archaeal isolates by mass spectrometry.</title>
        <authorList>
            <person name="Sekiguchi Y."/>
            <person name="Tourlousse D.M."/>
        </authorList>
    </citation>
    <scope>NUCLEOTIDE SEQUENCE</scope>
    <source>
        <strain evidence="8">TSL-P1</strain>
    </source>
</reference>
<evidence type="ECO:0000259" key="6">
    <source>
        <dbReference type="Pfam" id="PF21981"/>
    </source>
</evidence>
<evidence type="ECO:0000256" key="4">
    <source>
        <dbReference type="ARBA" id="ARBA00022490"/>
    </source>
</evidence>
<keyword evidence="9" id="KW-1185">Reference proteome</keyword>
<feature type="domain" description="RecX third three-helical" evidence="6">
    <location>
        <begin position="97"/>
        <end position="143"/>
    </location>
</feature>
<evidence type="ECO:0000256" key="5">
    <source>
        <dbReference type="HAMAP-Rule" id="MF_01114"/>
    </source>
</evidence>
<evidence type="ECO:0000259" key="7">
    <source>
        <dbReference type="Pfam" id="PF21982"/>
    </source>
</evidence>
<dbReference type="HAMAP" id="MF_01114">
    <property type="entry name" value="RecX"/>
    <property type="match status" value="1"/>
</dbReference>
<dbReference type="Pfam" id="PF21981">
    <property type="entry name" value="RecX_HTH3"/>
    <property type="match status" value="1"/>
</dbReference>
<dbReference type="Proteomes" id="UP001144297">
    <property type="component" value="Unassembled WGS sequence"/>
</dbReference>